<evidence type="ECO:0000313" key="1">
    <source>
        <dbReference type="EMBL" id="AUJ25832.1"/>
    </source>
</evidence>
<dbReference type="KEGG" id="vpn:A21D_02786"/>
<dbReference type="EMBL" id="CP018622">
    <property type="protein sequence ID" value="AUJ25832.1"/>
    <property type="molecule type" value="Genomic_DNA"/>
</dbReference>
<proteinExistence type="predicted"/>
<gene>
    <name evidence="1" type="ORF">A21D_02786</name>
</gene>
<sequence>MLNYYNEINKLREKINEDFDYYRKQNSLIDRRLNELGKRGDIRRTAEEMQELLEQRRKVKDASLQLMPLWDLFRHGWGEAEERFYKALKHSKNSEGEN</sequence>
<dbReference type="Proteomes" id="UP000234237">
    <property type="component" value="Chromosome"/>
</dbReference>
<name>A0A2K9J1K0_9BACI</name>
<accession>A0A2K9J1K0</accession>
<evidence type="ECO:0000313" key="2">
    <source>
        <dbReference type="Proteomes" id="UP000234237"/>
    </source>
</evidence>
<organism evidence="1 2">
    <name type="scientific">Virgibacillus dokdonensis</name>
    <dbReference type="NCBI Taxonomy" id="302167"/>
    <lineage>
        <taxon>Bacteria</taxon>
        <taxon>Bacillati</taxon>
        <taxon>Bacillota</taxon>
        <taxon>Bacilli</taxon>
        <taxon>Bacillales</taxon>
        <taxon>Bacillaceae</taxon>
        <taxon>Virgibacillus</taxon>
    </lineage>
</organism>
<dbReference type="STRING" id="302167.GCA_900166595_01615"/>
<protein>
    <submittedName>
        <fullName evidence="1">Uncharacterized protein</fullName>
    </submittedName>
</protein>
<dbReference type="RefSeq" id="WP_101933709.1">
    <property type="nucleotide sequence ID" value="NZ_CP018622.1"/>
</dbReference>
<dbReference type="AlphaFoldDB" id="A0A2K9J1K0"/>
<reference evidence="2" key="1">
    <citation type="submission" date="2016-11" db="EMBL/GenBank/DDBJ databases">
        <title>Complete genome sequence of Virgibacillus pantothenticus 21D, a halophilic bacterium isolated from the deep hypersaline anoxic basin Discovery in the Mediterranean Sea.</title>
        <authorList>
            <person name="Zeaiter Z."/>
            <person name="Booth J.M."/>
            <person name="Prosdocimi E.M."/>
            <person name="Mapelli F."/>
            <person name="Fusi M."/>
            <person name="Daffonchio D."/>
            <person name="Borin S."/>
            <person name="Crotti E."/>
        </authorList>
    </citation>
    <scope>NUCLEOTIDE SEQUENCE [LARGE SCALE GENOMIC DNA]</scope>
    <source>
        <strain evidence="2">21D</strain>
    </source>
</reference>